<name>A0ABW3HG74_9GAMM</name>
<keyword evidence="7 16" id="KW-0732">Signal</keyword>
<evidence type="ECO:0000256" key="10">
    <source>
        <dbReference type="ARBA" id="ARBA00023077"/>
    </source>
</evidence>
<dbReference type="PROSITE" id="PS52016">
    <property type="entry name" value="TONB_DEPENDENT_REC_3"/>
    <property type="match status" value="1"/>
</dbReference>
<keyword evidence="9" id="KW-0406">Ion transport</keyword>
<dbReference type="PANTHER" id="PTHR32552:SF68">
    <property type="entry name" value="FERRICHROME OUTER MEMBRANE TRANSPORTER_PHAGE RECEPTOR"/>
    <property type="match status" value="1"/>
</dbReference>
<accession>A0ABW3HG74</accession>
<keyword evidence="13 14" id="KW-0998">Cell outer membrane</keyword>
<comment type="similarity">
    <text evidence="2 14 15">Belongs to the TonB-dependent receptor family.</text>
</comment>
<dbReference type="InterPro" id="IPR037066">
    <property type="entry name" value="Plug_dom_sf"/>
</dbReference>
<feature type="signal peptide" evidence="16">
    <location>
        <begin position="1"/>
        <end position="27"/>
    </location>
</feature>
<dbReference type="InterPro" id="IPR036942">
    <property type="entry name" value="Beta-barrel_TonB_sf"/>
</dbReference>
<evidence type="ECO:0000256" key="7">
    <source>
        <dbReference type="ARBA" id="ARBA00022729"/>
    </source>
</evidence>
<evidence type="ECO:0000259" key="18">
    <source>
        <dbReference type="Pfam" id="PF07715"/>
    </source>
</evidence>
<evidence type="ECO:0000259" key="17">
    <source>
        <dbReference type="Pfam" id="PF00593"/>
    </source>
</evidence>
<dbReference type="NCBIfam" id="TIGR01783">
    <property type="entry name" value="TonB-siderophor"/>
    <property type="match status" value="1"/>
</dbReference>
<dbReference type="Gene3D" id="2.170.130.10">
    <property type="entry name" value="TonB-dependent receptor, plug domain"/>
    <property type="match status" value="1"/>
</dbReference>
<dbReference type="SUPFAM" id="SSF56935">
    <property type="entry name" value="Porins"/>
    <property type="match status" value="1"/>
</dbReference>
<keyword evidence="6 14" id="KW-0812">Transmembrane</keyword>
<keyword evidence="4 14" id="KW-1134">Transmembrane beta strand</keyword>
<keyword evidence="8" id="KW-0408">Iron</keyword>
<evidence type="ECO:0000256" key="2">
    <source>
        <dbReference type="ARBA" id="ARBA00009810"/>
    </source>
</evidence>
<evidence type="ECO:0000256" key="4">
    <source>
        <dbReference type="ARBA" id="ARBA00022452"/>
    </source>
</evidence>
<comment type="subcellular location">
    <subcellularLocation>
        <location evidence="1 14">Cell outer membrane</location>
        <topology evidence="1 14">Multi-pass membrane protein</topology>
    </subcellularLocation>
</comment>
<evidence type="ECO:0000256" key="15">
    <source>
        <dbReference type="RuleBase" id="RU003357"/>
    </source>
</evidence>
<dbReference type="EMBL" id="JBHTIT010000001">
    <property type="protein sequence ID" value="MFD0950408.1"/>
    <property type="molecule type" value="Genomic_DNA"/>
</dbReference>
<dbReference type="InterPro" id="IPR010105">
    <property type="entry name" value="TonB_sidphr_rcpt"/>
</dbReference>
<evidence type="ECO:0000256" key="6">
    <source>
        <dbReference type="ARBA" id="ARBA00022692"/>
    </source>
</evidence>
<gene>
    <name evidence="19" type="ORF">ACFQ0F_08420</name>
</gene>
<evidence type="ECO:0000256" key="8">
    <source>
        <dbReference type="ARBA" id="ARBA00023004"/>
    </source>
</evidence>
<evidence type="ECO:0000256" key="16">
    <source>
        <dbReference type="SAM" id="SignalP"/>
    </source>
</evidence>
<evidence type="ECO:0000256" key="11">
    <source>
        <dbReference type="ARBA" id="ARBA00023136"/>
    </source>
</evidence>
<dbReference type="RefSeq" id="WP_379071112.1">
    <property type="nucleotide sequence ID" value="NZ_JBHTIT010000001.1"/>
</dbReference>
<keyword evidence="5" id="KW-0410">Iron transport</keyword>
<evidence type="ECO:0000256" key="5">
    <source>
        <dbReference type="ARBA" id="ARBA00022496"/>
    </source>
</evidence>
<evidence type="ECO:0000256" key="9">
    <source>
        <dbReference type="ARBA" id="ARBA00023065"/>
    </source>
</evidence>
<comment type="caution">
    <text evidence="19">The sequence shown here is derived from an EMBL/GenBank/DDBJ whole genome shotgun (WGS) entry which is preliminary data.</text>
</comment>
<dbReference type="InterPro" id="IPR000531">
    <property type="entry name" value="Beta-barrel_TonB"/>
</dbReference>
<dbReference type="Proteomes" id="UP001597044">
    <property type="component" value="Unassembled WGS sequence"/>
</dbReference>
<dbReference type="InterPro" id="IPR012910">
    <property type="entry name" value="Plug_dom"/>
</dbReference>
<keyword evidence="10 15" id="KW-0798">TonB box</keyword>
<keyword evidence="20" id="KW-1185">Reference proteome</keyword>
<reference evidence="20" key="1">
    <citation type="journal article" date="2019" name="Int. J. Syst. Evol. Microbiol.">
        <title>The Global Catalogue of Microorganisms (GCM) 10K type strain sequencing project: providing services to taxonomists for standard genome sequencing and annotation.</title>
        <authorList>
            <consortium name="The Broad Institute Genomics Platform"/>
            <consortium name="The Broad Institute Genome Sequencing Center for Infectious Disease"/>
            <person name="Wu L."/>
            <person name="Ma J."/>
        </authorList>
    </citation>
    <scope>NUCLEOTIDE SEQUENCE [LARGE SCALE GENOMIC DNA]</scope>
    <source>
        <strain evidence="20">CCUG 63419</strain>
    </source>
</reference>
<keyword evidence="12 19" id="KW-0675">Receptor</keyword>
<dbReference type="PANTHER" id="PTHR32552">
    <property type="entry name" value="FERRICHROME IRON RECEPTOR-RELATED"/>
    <property type="match status" value="1"/>
</dbReference>
<proteinExistence type="inferred from homology"/>
<dbReference type="Pfam" id="PF00593">
    <property type="entry name" value="TonB_dep_Rec_b-barrel"/>
    <property type="match status" value="1"/>
</dbReference>
<evidence type="ECO:0000256" key="14">
    <source>
        <dbReference type="PROSITE-ProRule" id="PRU01360"/>
    </source>
</evidence>
<evidence type="ECO:0000256" key="13">
    <source>
        <dbReference type="ARBA" id="ARBA00023237"/>
    </source>
</evidence>
<dbReference type="Pfam" id="PF07715">
    <property type="entry name" value="Plug"/>
    <property type="match status" value="1"/>
</dbReference>
<sequence>MSQVAFHPTRIALVVALTCGQISTAVAESSAAPAAPLVMPEVVITDAMGVLDDGLITQSRAASVGKSSAAIQDTPFAMSIIDVEQIRETGAKNIQEALVYSSGVYSGRYGFDTRGDWAAIRGLSPSNYIDGLRSGFGSYNNVRPEIYSLESLEVLKGPSSALYGQAELGGIVNVVTKKPSSTASKEVEMQLGSHGRKQLALDLTGPVSKDQKFLYRLVALKRDSDTQVDYVNDDAELLAPSLTWRPNENASITAQYTYQKNDSKVSSQFLPSKGTIDPAPLGQIPSSRFMGEPDWDRYDTDKNEFSLIWDQRISDSWKVVSNLRQTNSSSETREIYAQVGPVPDDAGNIGRTVYAADRETDVFAADFRFEGSFKLGATKHNVAVGVDHQNALWEEFNYTNTKPTLAANGVDDFNLYSPVYGSAGMMNYLSTLTTVDRNDNKIVQTGVYVMDHMEWGPWVVSAAVRNDRAQNELLKVVGSNDVVKNSATTGRAGLMYRLDNGVSPYISWSSAFSPNLGTDGTPGAGFLKPTTGEQTEAGVKYLSHSGRTSATLAWFDIEQQNRVIDGATPGGSEQVGAVIKGWEAEVRQRVGPLEIMANYTDFDAKNEATGHRLSAIAEKTASAWGQYYFASGLRAGLGARYIGDVVGSNSAPQVPSVTLYDAMVGYTTGPWDVRLDARNLADKTYVSWCRGAGMDCGYGEQLSANLTTRYRF</sequence>
<evidence type="ECO:0000313" key="20">
    <source>
        <dbReference type="Proteomes" id="UP001597044"/>
    </source>
</evidence>
<keyword evidence="3 14" id="KW-0813">Transport</keyword>
<organism evidence="19 20">
    <name type="scientific">Paraperlucidibaca wandonensis</name>
    <dbReference type="NCBI Taxonomy" id="1268273"/>
    <lineage>
        <taxon>Bacteria</taxon>
        <taxon>Pseudomonadati</taxon>
        <taxon>Pseudomonadota</taxon>
        <taxon>Gammaproteobacteria</taxon>
        <taxon>Moraxellales</taxon>
        <taxon>Moraxellaceae</taxon>
        <taxon>Paraperlucidibaca</taxon>
    </lineage>
</organism>
<protein>
    <submittedName>
        <fullName evidence="19">TonB-dependent siderophore receptor</fullName>
    </submittedName>
</protein>
<dbReference type="InterPro" id="IPR039426">
    <property type="entry name" value="TonB-dep_rcpt-like"/>
</dbReference>
<evidence type="ECO:0000256" key="3">
    <source>
        <dbReference type="ARBA" id="ARBA00022448"/>
    </source>
</evidence>
<evidence type="ECO:0000256" key="12">
    <source>
        <dbReference type="ARBA" id="ARBA00023170"/>
    </source>
</evidence>
<dbReference type="Gene3D" id="2.40.170.20">
    <property type="entry name" value="TonB-dependent receptor, beta-barrel domain"/>
    <property type="match status" value="1"/>
</dbReference>
<feature type="domain" description="TonB-dependent receptor plug" evidence="18">
    <location>
        <begin position="71"/>
        <end position="171"/>
    </location>
</feature>
<feature type="domain" description="TonB-dependent receptor-like beta-barrel" evidence="17">
    <location>
        <begin position="244"/>
        <end position="680"/>
    </location>
</feature>
<keyword evidence="11 14" id="KW-0472">Membrane</keyword>
<evidence type="ECO:0000313" key="19">
    <source>
        <dbReference type="EMBL" id="MFD0950408.1"/>
    </source>
</evidence>
<dbReference type="CDD" id="cd01347">
    <property type="entry name" value="ligand_gated_channel"/>
    <property type="match status" value="1"/>
</dbReference>
<evidence type="ECO:0000256" key="1">
    <source>
        <dbReference type="ARBA" id="ARBA00004571"/>
    </source>
</evidence>
<feature type="chain" id="PRO_5045300018" evidence="16">
    <location>
        <begin position="28"/>
        <end position="712"/>
    </location>
</feature>